<dbReference type="Gene3D" id="3.40.710.10">
    <property type="entry name" value="DD-peptidase/beta-lactamase superfamily"/>
    <property type="match status" value="1"/>
</dbReference>
<dbReference type="Gene3D" id="3.90.1310.10">
    <property type="entry name" value="Penicillin-binding protein 2a (Domain 2)"/>
    <property type="match status" value="1"/>
</dbReference>
<dbReference type="InterPro" id="IPR050515">
    <property type="entry name" value="Beta-lactam/transpept"/>
</dbReference>
<dbReference type="GO" id="GO:0008658">
    <property type="term" value="F:penicillin binding"/>
    <property type="evidence" value="ECO:0007669"/>
    <property type="project" value="InterPro"/>
</dbReference>
<proteinExistence type="inferred from homology"/>
<dbReference type="Proteomes" id="UP000250369">
    <property type="component" value="Unassembled WGS sequence"/>
</dbReference>
<organism evidence="7 8">
    <name type="scientific">Paenibacillus contaminans</name>
    <dbReference type="NCBI Taxonomy" id="450362"/>
    <lineage>
        <taxon>Bacteria</taxon>
        <taxon>Bacillati</taxon>
        <taxon>Bacillota</taxon>
        <taxon>Bacilli</taxon>
        <taxon>Bacillales</taxon>
        <taxon>Paenibacillaceae</taxon>
        <taxon>Paenibacillus</taxon>
    </lineage>
</organism>
<dbReference type="GO" id="GO:0005886">
    <property type="term" value="C:plasma membrane"/>
    <property type="evidence" value="ECO:0007669"/>
    <property type="project" value="TreeGrafter"/>
</dbReference>
<reference evidence="7 8" key="1">
    <citation type="journal article" date="2009" name="Int. J. Syst. Evol. Microbiol.">
        <title>Paenibacillus contaminans sp. nov., isolated from a contaminated laboratory plate.</title>
        <authorList>
            <person name="Chou J.H."/>
            <person name="Lee J.H."/>
            <person name="Lin M.C."/>
            <person name="Chang P.S."/>
            <person name="Arun A.B."/>
            <person name="Young C.C."/>
            <person name="Chen W.M."/>
        </authorList>
    </citation>
    <scope>NUCLEOTIDE SEQUENCE [LARGE SCALE GENOMIC DNA]</scope>
    <source>
        <strain evidence="7 8">CKOBP-6</strain>
    </source>
</reference>
<dbReference type="InterPro" id="IPR036138">
    <property type="entry name" value="PBP_dimer_sf"/>
</dbReference>
<accession>A0A329MQT1</accession>
<dbReference type="GO" id="GO:0071555">
    <property type="term" value="P:cell wall organization"/>
    <property type="evidence" value="ECO:0007669"/>
    <property type="project" value="TreeGrafter"/>
</dbReference>
<dbReference type="InterPro" id="IPR005311">
    <property type="entry name" value="PBP_dimer"/>
</dbReference>
<evidence type="ECO:0000259" key="5">
    <source>
        <dbReference type="Pfam" id="PF00905"/>
    </source>
</evidence>
<keyword evidence="8" id="KW-1185">Reference proteome</keyword>
<dbReference type="OrthoDB" id="2985542at2"/>
<feature type="domain" description="Penicillin-binding protein dimerisation" evidence="6">
    <location>
        <begin position="61"/>
        <end position="225"/>
    </location>
</feature>
<dbReference type="Pfam" id="PF00905">
    <property type="entry name" value="Transpeptidase"/>
    <property type="match status" value="1"/>
</dbReference>
<dbReference type="SUPFAM" id="SSF56519">
    <property type="entry name" value="Penicillin binding protein dimerisation domain"/>
    <property type="match status" value="1"/>
</dbReference>
<dbReference type="InterPro" id="IPR001460">
    <property type="entry name" value="PCN-bd_Tpept"/>
</dbReference>
<keyword evidence="3 4" id="KW-0472">Membrane</keyword>
<evidence type="ECO:0000256" key="4">
    <source>
        <dbReference type="SAM" id="Phobius"/>
    </source>
</evidence>
<evidence type="ECO:0000256" key="3">
    <source>
        <dbReference type="ARBA" id="ARBA00023136"/>
    </source>
</evidence>
<name>A0A329MQT1_9BACL</name>
<dbReference type="PANTHER" id="PTHR30627">
    <property type="entry name" value="PEPTIDOGLYCAN D,D-TRANSPEPTIDASE"/>
    <property type="match status" value="1"/>
</dbReference>
<keyword evidence="4" id="KW-1133">Transmembrane helix</keyword>
<dbReference type="GO" id="GO:0071972">
    <property type="term" value="F:peptidoglycan L,D-transpeptidase activity"/>
    <property type="evidence" value="ECO:0007669"/>
    <property type="project" value="TreeGrafter"/>
</dbReference>
<comment type="caution">
    <text evidence="7">The sequence shown here is derived from an EMBL/GenBank/DDBJ whole genome shotgun (WGS) entry which is preliminary data.</text>
</comment>
<comment type="similarity">
    <text evidence="2">Belongs to the transpeptidase family.</text>
</comment>
<evidence type="ECO:0000313" key="7">
    <source>
        <dbReference type="EMBL" id="RAV21912.1"/>
    </source>
</evidence>
<feature type="transmembrane region" description="Helical" evidence="4">
    <location>
        <begin position="12"/>
        <end position="32"/>
    </location>
</feature>
<evidence type="ECO:0000259" key="6">
    <source>
        <dbReference type="Pfam" id="PF03717"/>
    </source>
</evidence>
<evidence type="ECO:0000256" key="1">
    <source>
        <dbReference type="ARBA" id="ARBA00004370"/>
    </source>
</evidence>
<dbReference type="PANTHER" id="PTHR30627:SF24">
    <property type="entry name" value="PENICILLIN-BINDING PROTEIN 4B"/>
    <property type="match status" value="1"/>
</dbReference>
<dbReference type="InterPro" id="IPR012338">
    <property type="entry name" value="Beta-lactam/transpept-like"/>
</dbReference>
<feature type="domain" description="Penicillin-binding protein transpeptidase" evidence="5">
    <location>
        <begin position="285"/>
        <end position="597"/>
    </location>
</feature>
<comment type="subcellular location">
    <subcellularLocation>
        <location evidence="1">Membrane</location>
    </subcellularLocation>
</comment>
<dbReference type="Pfam" id="PF03717">
    <property type="entry name" value="PBP_dimer"/>
    <property type="match status" value="1"/>
</dbReference>
<dbReference type="SUPFAM" id="SSF56601">
    <property type="entry name" value="beta-lactamase/transpeptidase-like"/>
    <property type="match status" value="1"/>
</dbReference>
<keyword evidence="4" id="KW-0812">Transmembrane</keyword>
<dbReference type="EMBL" id="QMFB01000003">
    <property type="protein sequence ID" value="RAV21912.1"/>
    <property type="molecule type" value="Genomic_DNA"/>
</dbReference>
<gene>
    <name evidence="7" type="ORF">DQG23_07620</name>
</gene>
<sequence length="614" mass="66986">MEWPSMLDKRRIMFVLLTICAAMVVLAVRLMLIQVVPGFGHASPALIRESVGQREQQVVLNSGRGDFYDRSGMPITGESYPALLVFPNKEQMKATSETETAADILGVSRKEWMDFVQQLKQPGWWTINRRTGSDSREILRDVPQRLTDSQAKRLKAIHVPGITVTDYQARYIQPYYASQLIGFIGENPERLQSQFADKLAKGQFTLTSRIGGSGLEKTFQPYVQGIGPTTLSLFTDGQHNPLGGLDVRLVDPGNDHYPTQVITTLSLPVERKIEELLERLKVRKGAVVVLDAHTADIVAMSSRPGFDPNRIRLDERGWENLALRAVEPGSVFKTIVAAAALEERVAKPDEVFRCEGELGKFGFSCWLPGGHGSITFAEAFAESCNITFAKLMQRLSSETLAVYAKKLGVLLPVGWTGDAPGQSGFRQLDGEDAGQLFASGTRVDDEGVRTQTAIGQRDVRMTPLAAANMVVTLLNGGVVREPRAVSEIRFKSGRLLYAFPEQTVSPRSGISPKTAATLRKWMEGVVDHGTGTSLQKAKWKLAGKSGTAQTGSGDLVHQWFVGYGPTTEPRFAAAVLIADTDATEAGLANAVFRGVMDILAAEPTLSASVDPTRP</sequence>
<protein>
    <submittedName>
        <fullName evidence="7">Penicillin-binding protein</fullName>
    </submittedName>
</protein>
<evidence type="ECO:0000256" key="2">
    <source>
        <dbReference type="ARBA" id="ARBA00007171"/>
    </source>
</evidence>
<evidence type="ECO:0000313" key="8">
    <source>
        <dbReference type="Proteomes" id="UP000250369"/>
    </source>
</evidence>
<dbReference type="AlphaFoldDB" id="A0A329MQT1"/>